<name>A0AAD7EVR9_9AGAR</name>
<evidence type="ECO:0000313" key="2">
    <source>
        <dbReference type="EMBL" id="KAJ7350874.1"/>
    </source>
</evidence>
<keyword evidence="1" id="KW-0472">Membrane</keyword>
<feature type="transmembrane region" description="Helical" evidence="1">
    <location>
        <begin position="61"/>
        <end position="85"/>
    </location>
</feature>
<proteinExistence type="predicted"/>
<accession>A0AAD7EVR9</accession>
<keyword evidence="1" id="KW-1133">Transmembrane helix</keyword>
<reference evidence="2" key="1">
    <citation type="submission" date="2023-03" db="EMBL/GenBank/DDBJ databases">
        <title>Massive genome expansion in bonnet fungi (Mycena s.s.) driven by repeated elements and novel gene families across ecological guilds.</title>
        <authorList>
            <consortium name="Lawrence Berkeley National Laboratory"/>
            <person name="Harder C.B."/>
            <person name="Miyauchi S."/>
            <person name="Viragh M."/>
            <person name="Kuo A."/>
            <person name="Thoen E."/>
            <person name="Andreopoulos B."/>
            <person name="Lu D."/>
            <person name="Skrede I."/>
            <person name="Drula E."/>
            <person name="Henrissat B."/>
            <person name="Morin E."/>
            <person name="Kohler A."/>
            <person name="Barry K."/>
            <person name="LaButti K."/>
            <person name="Morin E."/>
            <person name="Salamov A."/>
            <person name="Lipzen A."/>
            <person name="Mereny Z."/>
            <person name="Hegedus B."/>
            <person name="Baldrian P."/>
            <person name="Stursova M."/>
            <person name="Weitz H."/>
            <person name="Taylor A."/>
            <person name="Grigoriev I.V."/>
            <person name="Nagy L.G."/>
            <person name="Martin F."/>
            <person name="Kauserud H."/>
        </authorList>
    </citation>
    <scope>NUCLEOTIDE SEQUENCE</scope>
    <source>
        <strain evidence="2">CBHHK002</strain>
    </source>
</reference>
<dbReference type="EMBL" id="JARIHO010000014">
    <property type="protein sequence ID" value="KAJ7350874.1"/>
    <property type="molecule type" value="Genomic_DNA"/>
</dbReference>
<sequence>MSHPPRRPQPAPGLSPGSICIPAHPTQINTLRFAPIYSFALLRSLLASLPSNEKQSSMPSWTVILAALLMLMAVPPFSAAAAVHFEDTDVAMRMRFIR</sequence>
<evidence type="ECO:0000256" key="1">
    <source>
        <dbReference type="SAM" id="Phobius"/>
    </source>
</evidence>
<dbReference type="AlphaFoldDB" id="A0AAD7EVR9"/>
<organism evidence="2 3">
    <name type="scientific">Mycena albidolilacea</name>
    <dbReference type="NCBI Taxonomy" id="1033008"/>
    <lineage>
        <taxon>Eukaryota</taxon>
        <taxon>Fungi</taxon>
        <taxon>Dikarya</taxon>
        <taxon>Basidiomycota</taxon>
        <taxon>Agaricomycotina</taxon>
        <taxon>Agaricomycetes</taxon>
        <taxon>Agaricomycetidae</taxon>
        <taxon>Agaricales</taxon>
        <taxon>Marasmiineae</taxon>
        <taxon>Mycenaceae</taxon>
        <taxon>Mycena</taxon>
    </lineage>
</organism>
<gene>
    <name evidence="2" type="ORF">DFH08DRAFT_958491</name>
</gene>
<evidence type="ECO:0000313" key="3">
    <source>
        <dbReference type="Proteomes" id="UP001218218"/>
    </source>
</evidence>
<dbReference type="Proteomes" id="UP001218218">
    <property type="component" value="Unassembled WGS sequence"/>
</dbReference>
<protein>
    <submittedName>
        <fullName evidence="2">Uncharacterized protein</fullName>
    </submittedName>
</protein>
<comment type="caution">
    <text evidence="2">The sequence shown here is derived from an EMBL/GenBank/DDBJ whole genome shotgun (WGS) entry which is preliminary data.</text>
</comment>
<keyword evidence="1" id="KW-0812">Transmembrane</keyword>
<keyword evidence="3" id="KW-1185">Reference proteome</keyword>